<dbReference type="InterPro" id="IPR001870">
    <property type="entry name" value="B30.2/SPRY"/>
</dbReference>
<comment type="caution">
    <text evidence="2">The sequence shown here is derived from an EMBL/GenBank/DDBJ whole genome shotgun (WGS) entry which is preliminary data.</text>
</comment>
<dbReference type="InterPro" id="IPR006574">
    <property type="entry name" value="PRY"/>
</dbReference>
<dbReference type="CDD" id="cd13733">
    <property type="entry name" value="SPRY_PRY_C-I_1"/>
    <property type="match status" value="1"/>
</dbReference>
<organism evidence="2 3">
    <name type="scientific">Atractosteus spatula</name>
    <name type="common">Alligator gar</name>
    <name type="synonym">Lepisosteus spatula</name>
    <dbReference type="NCBI Taxonomy" id="7917"/>
    <lineage>
        <taxon>Eukaryota</taxon>
        <taxon>Metazoa</taxon>
        <taxon>Chordata</taxon>
        <taxon>Craniata</taxon>
        <taxon>Vertebrata</taxon>
        <taxon>Euteleostomi</taxon>
        <taxon>Actinopterygii</taxon>
        <taxon>Neopterygii</taxon>
        <taxon>Holostei</taxon>
        <taxon>Semionotiformes</taxon>
        <taxon>Lepisosteidae</taxon>
        <taxon>Atractosteus</taxon>
    </lineage>
</organism>
<dbReference type="AlphaFoldDB" id="A0A8J7NMV4"/>
<evidence type="ECO:0000313" key="2">
    <source>
        <dbReference type="EMBL" id="MBN3314845.1"/>
    </source>
</evidence>
<dbReference type="EMBL" id="JAAWVO010018073">
    <property type="protein sequence ID" value="MBN3314845.1"/>
    <property type="molecule type" value="Genomic_DNA"/>
</dbReference>
<dbReference type="Proteomes" id="UP000736164">
    <property type="component" value="Unassembled WGS sequence"/>
</dbReference>
<dbReference type="PROSITE" id="PS50188">
    <property type="entry name" value="B302_SPRY"/>
    <property type="match status" value="1"/>
</dbReference>
<protein>
    <submittedName>
        <fullName evidence="2">BT2A2 protein</fullName>
    </submittedName>
</protein>
<dbReference type="Pfam" id="PF13765">
    <property type="entry name" value="PRY"/>
    <property type="match status" value="1"/>
</dbReference>
<dbReference type="FunFam" id="2.60.120.920:FF:000080">
    <property type="entry name" value="Uncharacterized protein"/>
    <property type="match status" value="1"/>
</dbReference>
<dbReference type="SMART" id="SM00589">
    <property type="entry name" value="PRY"/>
    <property type="match status" value="1"/>
</dbReference>
<accession>A0A8J7NMV4</accession>
<feature type="non-terminal residue" evidence="2">
    <location>
        <position position="193"/>
    </location>
</feature>
<dbReference type="InterPro" id="IPR003877">
    <property type="entry name" value="SPRY_dom"/>
</dbReference>
<reference evidence="2" key="1">
    <citation type="journal article" date="2021" name="Cell">
        <title>Tracing the genetic footprints of vertebrate landing in non-teleost ray-finned fishes.</title>
        <authorList>
            <person name="Bi X."/>
            <person name="Wang K."/>
            <person name="Yang L."/>
            <person name="Pan H."/>
            <person name="Jiang H."/>
            <person name="Wei Q."/>
            <person name="Fang M."/>
            <person name="Yu H."/>
            <person name="Zhu C."/>
            <person name="Cai Y."/>
            <person name="He Y."/>
            <person name="Gan X."/>
            <person name="Zeng H."/>
            <person name="Yu D."/>
            <person name="Zhu Y."/>
            <person name="Jiang H."/>
            <person name="Qiu Q."/>
            <person name="Yang H."/>
            <person name="Zhang Y.E."/>
            <person name="Wang W."/>
            <person name="Zhu M."/>
            <person name="He S."/>
            <person name="Zhang G."/>
        </authorList>
    </citation>
    <scope>NUCLEOTIDE SEQUENCE</scope>
    <source>
        <strain evidence="2">Allg_001</strain>
    </source>
</reference>
<dbReference type="InterPro" id="IPR013320">
    <property type="entry name" value="ConA-like_dom_sf"/>
</dbReference>
<dbReference type="PANTHER" id="PTHR24103">
    <property type="entry name" value="E3 UBIQUITIN-PROTEIN LIGASE TRIM"/>
    <property type="match status" value="1"/>
</dbReference>
<sequence length="193" mass="22557">MNSAAVTLDPHTAHCWLSLSEDGKRVRLGQRKRVRLGQRKSLSDNPHRFDYCPCVVSREAFSSGRHYWEVEVNDRWRIGVTRESAERKGEFRFSPQQGYWCLKSYWSDFFALTDPETRLPLSLRPRKLGVSVDIEERKVSFYTVESRAHLYTFTDMVFPQGEKIYPVFWTGDQYKDLELLPAVSVEIKPVTDS</sequence>
<gene>
    <name evidence="2" type="primary">Btn2a2_5</name>
    <name evidence="2" type="ORF">GTO95_0013551</name>
</gene>
<dbReference type="InterPro" id="IPR043136">
    <property type="entry name" value="B30.2/SPRY_sf"/>
</dbReference>
<name>A0A8J7NMV4_ATRSP</name>
<evidence type="ECO:0000259" key="1">
    <source>
        <dbReference type="PROSITE" id="PS50188"/>
    </source>
</evidence>
<dbReference type="Pfam" id="PF00622">
    <property type="entry name" value="SPRY"/>
    <property type="match status" value="1"/>
</dbReference>
<evidence type="ECO:0000313" key="3">
    <source>
        <dbReference type="Proteomes" id="UP000736164"/>
    </source>
</evidence>
<proteinExistence type="predicted"/>
<dbReference type="SMART" id="SM00449">
    <property type="entry name" value="SPRY"/>
    <property type="match status" value="1"/>
</dbReference>
<dbReference type="InterPro" id="IPR003879">
    <property type="entry name" value="Butyrophylin_SPRY"/>
</dbReference>
<feature type="non-terminal residue" evidence="2">
    <location>
        <position position="1"/>
    </location>
</feature>
<dbReference type="Gene3D" id="2.60.120.920">
    <property type="match status" value="1"/>
</dbReference>
<feature type="domain" description="B30.2/SPRY" evidence="1">
    <location>
        <begin position="1"/>
        <end position="186"/>
    </location>
</feature>
<dbReference type="InterPro" id="IPR050143">
    <property type="entry name" value="TRIM/RBCC"/>
</dbReference>
<dbReference type="SUPFAM" id="SSF49899">
    <property type="entry name" value="Concanavalin A-like lectins/glucanases"/>
    <property type="match status" value="1"/>
</dbReference>
<keyword evidence="3" id="KW-1185">Reference proteome</keyword>
<dbReference type="PRINTS" id="PR01407">
    <property type="entry name" value="BUTYPHLNCDUF"/>
</dbReference>